<gene>
    <name evidence="2" type="ORF">BKA08_003888</name>
</gene>
<evidence type="ECO:0000256" key="1">
    <source>
        <dbReference type="SAM" id="Phobius"/>
    </source>
</evidence>
<keyword evidence="3" id="KW-1185">Reference proteome</keyword>
<feature type="transmembrane region" description="Helical" evidence="1">
    <location>
        <begin position="114"/>
        <end position="135"/>
    </location>
</feature>
<comment type="caution">
    <text evidence="2">The sequence shown here is derived from an EMBL/GenBank/DDBJ whole genome shotgun (WGS) entry which is preliminary data.</text>
</comment>
<name>A0A7Y9JSJ2_9ACTN</name>
<protein>
    <submittedName>
        <fullName evidence="2">ATP synthase protein I</fullName>
    </submittedName>
</protein>
<dbReference type="AlphaFoldDB" id="A0A7Y9JSJ2"/>
<reference evidence="2 3" key="1">
    <citation type="submission" date="2020-07" db="EMBL/GenBank/DDBJ databases">
        <title>Sequencing the genomes of 1000 actinobacteria strains.</title>
        <authorList>
            <person name="Klenk H.-P."/>
        </authorList>
    </citation>
    <scope>NUCLEOTIDE SEQUENCE [LARGE SCALE GENOMIC DNA]</scope>
    <source>
        <strain evidence="2 3">DSM 18965</strain>
    </source>
</reference>
<keyword evidence="1" id="KW-0812">Transmembrane</keyword>
<accession>A0A7Y9JSJ2</accession>
<dbReference type="Proteomes" id="UP000516957">
    <property type="component" value="Unassembled WGS sequence"/>
</dbReference>
<feature type="transmembrane region" description="Helical" evidence="1">
    <location>
        <begin position="46"/>
        <end position="67"/>
    </location>
</feature>
<dbReference type="RefSeq" id="WP_179617065.1">
    <property type="nucleotide sequence ID" value="NZ_CP059163.1"/>
</dbReference>
<evidence type="ECO:0000313" key="2">
    <source>
        <dbReference type="EMBL" id="NYD59650.1"/>
    </source>
</evidence>
<evidence type="ECO:0000313" key="3">
    <source>
        <dbReference type="Proteomes" id="UP000516957"/>
    </source>
</evidence>
<proteinExistence type="predicted"/>
<dbReference type="EMBL" id="JACCBE010000001">
    <property type="protein sequence ID" value="NYD59650.1"/>
    <property type="molecule type" value="Genomic_DNA"/>
</dbReference>
<keyword evidence="1" id="KW-0472">Membrane</keyword>
<sequence>MTSATTATQDRRPGAVALHGAVATAALVPGLLVAGAGLVLAGGDAAGAALIGSLAVLAVLLFGSVTVDVVSGLMPHASLMVALLTYTLQLMLVVVLLVTLSQQPAFAGVAERRWLFGGLLAVVLAWMAGQVTAAVRVRIPVYDLRTPVRPAAGTEQDAGDAT</sequence>
<keyword evidence="1" id="KW-1133">Transmembrane helix</keyword>
<feature type="transmembrane region" description="Helical" evidence="1">
    <location>
        <begin position="79"/>
        <end position="102"/>
    </location>
</feature>
<feature type="transmembrane region" description="Helical" evidence="1">
    <location>
        <begin position="16"/>
        <end position="40"/>
    </location>
</feature>
<organism evidence="2 3">
    <name type="scientific">Nocardioides marinisabuli</name>
    <dbReference type="NCBI Taxonomy" id="419476"/>
    <lineage>
        <taxon>Bacteria</taxon>
        <taxon>Bacillati</taxon>
        <taxon>Actinomycetota</taxon>
        <taxon>Actinomycetes</taxon>
        <taxon>Propionibacteriales</taxon>
        <taxon>Nocardioidaceae</taxon>
        <taxon>Nocardioides</taxon>
    </lineage>
</organism>